<protein>
    <submittedName>
        <fullName evidence="3">Transcriptional regulator</fullName>
    </submittedName>
</protein>
<sequence length="191" mass="21465">MYAEPMSLRYALLGLLAEEPASGYDLTRKFERALRRYAWHAQHSQIYPELNRLATDGLVMVAAEGPRGRRAYAITDKGRSELRSWMLNPPDVFVVRHEFVLRLFLLSTLDADDARAVLRPIVEESARELATLQDSIATNDATTPPGALPAFGRLVAEYGLRSFQTMHDWAVWAMDQIDRASPTAPPDRPLG</sequence>
<reference evidence="3" key="1">
    <citation type="submission" date="2021-01" db="EMBL/GenBank/DDBJ databases">
        <title>Whole genome shotgun sequence of Virgisporangium aurantiacum NBRC 16421.</title>
        <authorList>
            <person name="Komaki H."/>
            <person name="Tamura T."/>
        </authorList>
    </citation>
    <scope>NUCLEOTIDE SEQUENCE</scope>
    <source>
        <strain evidence="3">NBRC 16421</strain>
    </source>
</reference>
<evidence type="ECO:0000313" key="4">
    <source>
        <dbReference type="Proteomes" id="UP000612585"/>
    </source>
</evidence>
<dbReference type="PANTHER" id="PTHR43252">
    <property type="entry name" value="TRANSCRIPTIONAL REGULATOR YQJI"/>
    <property type="match status" value="1"/>
</dbReference>
<proteinExistence type="predicted"/>
<name>A0A8J4E7F7_9ACTN</name>
<dbReference type="InterPro" id="IPR036388">
    <property type="entry name" value="WH-like_DNA-bd_sf"/>
</dbReference>
<dbReference type="AlphaFoldDB" id="A0A8J4E7F7"/>
<feature type="domain" description="Transcription regulator PadR C-terminal" evidence="2">
    <location>
        <begin position="95"/>
        <end position="177"/>
    </location>
</feature>
<dbReference type="InterPro" id="IPR005149">
    <property type="entry name" value="Tscrpt_reg_PadR_N"/>
</dbReference>
<dbReference type="Proteomes" id="UP000612585">
    <property type="component" value="Unassembled WGS sequence"/>
</dbReference>
<evidence type="ECO:0000259" key="1">
    <source>
        <dbReference type="Pfam" id="PF03551"/>
    </source>
</evidence>
<dbReference type="Pfam" id="PF10400">
    <property type="entry name" value="Vir_act_alpha_C"/>
    <property type="match status" value="1"/>
</dbReference>
<keyword evidence="4" id="KW-1185">Reference proteome</keyword>
<dbReference type="Pfam" id="PF03551">
    <property type="entry name" value="PadR"/>
    <property type="match status" value="1"/>
</dbReference>
<evidence type="ECO:0000313" key="3">
    <source>
        <dbReference type="EMBL" id="GIJ64254.1"/>
    </source>
</evidence>
<feature type="domain" description="Transcription regulator PadR N-terminal" evidence="1">
    <location>
        <begin position="12"/>
        <end position="83"/>
    </location>
</feature>
<dbReference type="SUPFAM" id="SSF46785">
    <property type="entry name" value="Winged helix' DNA-binding domain"/>
    <property type="match status" value="1"/>
</dbReference>
<comment type="caution">
    <text evidence="3">The sequence shown here is derived from an EMBL/GenBank/DDBJ whole genome shotgun (WGS) entry which is preliminary data.</text>
</comment>
<dbReference type="InterPro" id="IPR036390">
    <property type="entry name" value="WH_DNA-bd_sf"/>
</dbReference>
<dbReference type="EMBL" id="BOPG01000112">
    <property type="protein sequence ID" value="GIJ64254.1"/>
    <property type="molecule type" value="Genomic_DNA"/>
</dbReference>
<evidence type="ECO:0000259" key="2">
    <source>
        <dbReference type="Pfam" id="PF10400"/>
    </source>
</evidence>
<dbReference type="Gene3D" id="1.10.10.10">
    <property type="entry name" value="Winged helix-like DNA-binding domain superfamily/Winged helix DNA-binding domain"/>
    <property type="match status" value="1"/>
</dbReference>
<dbReference type="InterPro" id="IPR018309">
    <property type="entry name" value="Tscrpt_reg_PadR_C"/>
</dbReference>
<dbReference type="PANTHER" id="PTHR43252:SF6">
    <property type="entry name" value="NEGATIVE TRANSCRIPTION REGULATOR PADR"/>
    <property type="match status" value="1"/>
</dbReference>
<gene>
    <name evidence="3" type="ORF">Vau01_117700</name>
</gene>
<accession>A0A8J4E7F7</accession>
<organism evidence="3 4">
    <name type="scientific">Virgisporangium aurantiacum</name>
    <dbReference type="NCBI Taxonomy" id="175570"/>
    <lineage>
        <taxon>Bacteria</taxon>
        <taxon>Bacillati</taxon>
        <taxon>Actinomycetota</taxon>
        <taxon>Actinomycetes</taxon>
        <taxon>Micromonosporales</taxon>
        <taxon>Micromonosporaceae</taxon>
        <taxon>Virgisporangium</taxon>
    </lineage>
</organism>